<dbReference type="Gene3D" id="3.40.50.2300">
    <property type="match status" value="1"/>
</dbReference>
<keyword evidence="1" id="KW-0597">Phosphoprotein</keyword>
<protein>
    <submittedName>
        <fullName evidence="3">Response regulator receiver</fullName>
    </submittedName>
</protein>
<feature type="modified residue" description="4-aspartylphosphate" evidence="1">
    <location>
        <position position="72"/>
    </location>
</feature>
<evidence type="ECO:0000313" key="4">
    <source>
        <dbReference type="Proteomes" id="UP000064912"/>
    </source>
</evidence>
<reference evidence="3 4" key="1">
    <citation type="submission" date="2015-02" db="EMBL/GenBank/DDBJ databases">
        <title>Genome sequene of Rhodovulum sulfidophilum DSM 2351.</title>
        <authorList>
            <person name="Nagao N."/>
        </authorList>
    </citation>
    <scope>NUCLEOTIDE SEQUENCE [LARGE SCALE GENOMIC DNA]</scope>
    <source>
        <strain evidence="3 4">DSM 2351</strain>
    </source>
</reference>
<dbReference type="PANTHER" id="PTHR44520">
    <property type="entry name" value="RESPONSE REGULATOR RCP1-RELATED"/>
    <property type="match status" value="1"/>
</dbReference>
<dbReference type="SMART" id="SM00448">
    <property type="entry name" value="REC"/>
    <property type="match status" value="1"/>
</dbReference>
<gene>
    <name evidence="3" type="ORF">NHU_01739</name>
</gene>
<dbReference type="InterPro" id="IPR001789">
    <property type="entry name" value="Sig_transdc_resp-reg_receiver"/>
</dbReference>
<dbReference type="Proteomes" id="UP000064912">
    <property type="component" value="Chromosome"/>
</dbReference>
<organism evidence="3 4">
    <name type="scientific">Rhodovulum sulfidophilum</name>
    <name type="common">Rhodobacter sulfidophilus</name>
    <dbReference type="NCBI Taxonomy" id="35806"/>
    <lineage>
        <taxon>Bacteria</taxon>
        <taxon>Pseudomonadati</taxon>
        <taxon>Pseudomonadota</taxon>
        <taxon>Alphaproteobacteria</taxon>
        <taxon>Rhodobacterales</taxon>
        <taxon>Paracoccaceae</taxon>
        <taxon>Rhodovulum</taxon>
    </lineage>
</organism>
<sequence>MNQRPNLSTARAPLNLLMVEDDDGDVKAVRRALYRAGIEATMIRAVDGVEALSIMRGRARPHPSIPYIVLADIQMPRMNGLEFLNELRKDCSLKQVIVFVLTTSNNDQDKREAYEAGISGYILKQSAGQDYRPLIETLDRFWNIVSFPDVRPSEE</sequence>
<evidence type="ECO:0000256" key="1">
    <source>
        <dbReference type="PROSITE-ProRule" id="PRU00169"/>
    </source>
</evidence>
<dbReference type="InterPro" id="IPR011006">
    <property type="entry name" value="CheY-like_superfamily"/>
</dbReference>
<dbReference type="Pfam" id="PF00072">
    <property type="entry name" value="Response_reg"/>
    <property type="match status" value="1"/>
</dbReference>
<dbReference type="CDD" id="cd17557">
    <property type="entry name" value="REC_Rcp-like"/>
    <property type="match status" value="1"/>
</dbReference>
<dbReference type="PROSITE" id="PS50110">
    <property type="entry name" value="RESPONSE_REGULATORY"/>
    <property type="match status" value="1"/>
</dbReference>
<dbReference type="GO" id="GO:0000160">
    <property type="term" value="P:phosphorelay signal transduction system"/>
    <property type="evidence" value="ECO:0007669"/>
    <property type="project" value="InterPro"/>
</dbReference>
<dbReference type="InterPro" id="IPR052893">
    <property type="entry name" value="TCS_response_regulator"/>
</dbReference>
<dbReference type="SUPFAM" id="SSF52172">
    <property type="entry name" value="CheY-like"/>
    <property type="match status" value="1"/>
</dbReference>
<dbReference type="KEGG" id="rsu:NHU_01739"/>
<dbReference type="AlphaFoldDB" id="A0A0D6B2I0"/>
<evidence type="ECO:0000313" key="3">
    <source>
        <dbReference type="EMBL" id="BAQ68894.1"/>
    </source>
</evidence>
<dbReference type="PANTHER" id="PTHR44520:SF2">
    <property type="entry name" value="RESPONSE REGULATOR RCP1"/>
    <property type="match status" value="1"/>
</dbReference>
<proteinExistence type="predicted"/>
<feature type="domain" description="Response regulatory" evidence="2">
    <location>
        <begin position="15"/>
        <end position="139"/>
    </location>
</feature>
<dbReference type="PATRIC" id="fig|35806.4.peg.1792"/>
<accession>A0A0D6B2I0</accession>
<evidence type="ECO:0000259" key="2">
    <source>
        <dbReference type="PROSITE" id="PS50110"/>
    </source>
</evidence>
<dbReference type="EMBL" id="AP014800">
    <property type="protein sequence ID" value="BAQ68894.1"/>
    <property type="molecule type" value="Genomic_DNA"/>
</dbReference>
<name>A0A0D6B2I0_RHOSU</name>